<evidence type="ECO:0000259" key="10">
    <source>
        <dbReference type="Pfam" id="PF01699"/>
    </source>
</evidence>
<dbReference type="Gene3D" id="1.20.1420.30">
    <property type="entry name" value="NCX, central ion-binding region"/>
    <property type="match status" value="1"/>
</dbReference>
<dbReference type="InterPro" id="IPR004837">
    <property type="entry name" value="NaCa_Exmemb"/>
</dbReference>
<evidence type="ECO:0000313" key="11">
    <source>
        <dbReference type="EMBL" id="PVD30970.1"/>
    </source>
</evidence>
<feature type="transmembrane region" description="Helical" evidence="9">
    <location>
        <begin position="161"/>
        <end position="183"/>
    </location>
</feature>
<dbReference type="PANTHER" id="PTHR10846:SF73">
    <property type="entry name" value="SODIUM_CALCIUM EXCHANGER MEMBRANE REGION DOMAIN-CONTAINING PROTEIN"/>
    <property type="match status" value="1"/>
</dbReference>
<keyword evidence="4" id="KW-0109">Calcium transport</keyword>
<feature type="transmembrane region" description="Helical" evidence="9">
    <location>
        <begin position="445"/>
        <end position="468"/>
    </location>
</feature>
<feature type="region of interest" description="Disordered" evidence="8">
    <location>
        <begin position="338"/>
        <end position="376"/>
    </location>
</feature>
<evidence type="ECO:0000256" key="5">
    <source>
        <dbReference type="ARBA" id="ARBA00022692"/>
    </source>
</evidence>
<comment type="caution">
    <text evidence="11">The sequence shown here is derived from an EMBL/GenBank/DDBJ whole genome shotgun (WGS) entry which is preliminary data.</text>
</comment>
<evidence type="ECO:0000256" key="3">
    <source>
        <dbReference type="ARBA" id="ARBA00022449"/>
    </source>
</evidence>
<protein>
    <recommendedName>
        <fullName evidence="10">Sodium/calcium exchanger membrane region domain-containing protein</fullName>
    </recommendedName>
</protein>
<accession>A0A2T7PC29</accession>
<organism evidence="11 12">
    <name type="scientific">Pomacea canaliculata</name>
    <name type="common">Golden apple snail</name>
    <dbReference type="NCBI Taxonomy" id="400727"/>
    <lineage>
        <taxon>Eukaryota</taxon>
        <taxon>Metazoa</taxon>
        <taxon>Spiralia</taxon>
        <taxon>Lophotrochozoa</taxon>
        <taxon>Mollusca</taxon>
        <taxon>Gastropoda</taxon>
        <taxon>Caenogastropoda</taxon>
        <taxon>Architaenioglossa</taxon>
        <taxon>Ampullarioidea</taxon>
        <taxon>Ampullariidae</taxon>
        <taxon>Pomacea</taxon>
    </lineage>
</organism>
<proteinExistence type="inferred from homology"/>
<dbReference type="GO" id="GO:0008273">
    <property type="term" value="F:calcium, potassium:sodium antiporter activity"/>
    <property type="evidence" value="ECO:0007669"/>
    <property type="project" value="TreeGrafter"/>
</dbReference>
<dbReference type="PANTHER" id="PTHR10846">
    <property type="entry name" value="SODIUM/POTASSIUM/CALCIUM EXCHANGER"/>
    <property type="match status" value="1"/>
</dbReference>
<dbReference type="OrthoDB" id="2127281at2759"/>
<keyword evidence="7 9" id="KW-0472">Membrane</keyword>
<reference evidence="11 12" key="1">
    <citation type="submission" date="2018-04" db="EMBL/GenBank/DDBJ databases">
        <title>The genome of golden apple snail Pomacea canaliculata provides insight into stress tolerance and invasive adaptation.</title>
        <authorList>
            <person name="Liu C."/>
            <person name="Liu B."/>
            <person name="Ren Y."/>
            <person name="Zhang Y."/>
            <person name="Wang H."/>
            <person name="Li S."/>
            <person name="Jiang F."/>
            <person name="Yin L."/>
            <person name="Zhang G."/>
            <person name="Qian W."/>
            <person name="Fan W."/>
        </authorList>
    </citation>
    <scope>NUCLEOTIDE SEQUENCE [LARGE SCALE GENOMIC DNA]</scope>
    <source>
        <strain evidence="11">SZHN2017</strain>
        <tissue evidence="11">Muscle</tissue>
    </source>
</reference>
<gene>
    <name evidence="11" type="ORF">C0Q70_10246</name>
</gene>
<dbReference type="Proteomes" id="UP000245119">
    <property type="component" value="Linkage Group LG5"/>
</dbReference>
<sequence length="499" mass="54375">MESSVNTWVTGIVGEVQGSGGCEVSKIPESANILLTGLNKHLVSGEQVMSAVGQATGGSSHPCVAAGSGRSPRSVDPRACPQGVCFKSRESRPATPRAARARRDTGLVATARVLGGKREHSFLKISVGLSWEDDSGNCTPRAVNNFPENFFSLELTKDGAVVLHILIAFYLFAALAIICDDYFVPSLEQICKDLHLKEDVAGATFMAAGSSAPELCTSIVGLFIARSDVGVGTIVGSAVFNILFIIGICGLFAGMVVQLTWYPLVRDTLFYLASVVALGPVHRGLENPLVYEALIMLLMYCVYIVIMYFNAGMERFFIALWERLWSGRKPADEEVDDVEARQPLLKSQDKTGSQPLLQSDNVSSGDDVIGRPNKVDSDVSIRSDKVSDDHVSSEGRQLPSRSDEASVWEIPEPFLVRVLWVAMVPMKGLFYLTVPDCRQERMRRLYPVTFVMSVVWIAASSYVLVWMITIAGREEGGDLGAGRWEEGRGRDPPPGPLFF</sequence>
<dbReference type="InterPro" id="IPR004481">
    <property type="entry name" value="K/Na/Ca-exchanger"/>
</dbReference>
<evidence type="ECO:0000256" key="4">
    <source>
        <dbReference type="ARBA" id="ARBA00022568"/>
    </source>
</evidence>
<comment type="subcellular location">
    <subcellularLocation>
        <location evidence="1">Membrane</location>
        <topology evidence="1">Multi-pass membrane protein</topology>
    </subcellularLocation>
</comment>
<dbReference type="GO" id="GO:0006874">
    <property type="term" value="P:intracellular calcium ion homeostasis"/>
    <property type="evidence" value="ECO:0007669"/>
    <property type="project" value="TreeGrafter"/>
</dbReference>
<dbReference type="InterPro" id="IPR044880">
    <property type="entry name" value="NCX_ion-bd_dom_sf"/>
</dbReference>
<dbReference type="STRING" id="400727.A0A2T7PC29"/>
<feature type="transmembrane region" description="Helical" evidence="9">
    <location>
        <begin position="293"/>
        <end position="311"/>
    </location>
</feature>
<feature type="transmembrane region" description="Helical" evidence="9">
    <location>
        <begin position="203"/>
        <end position="224"/>
    </location>
</feature>
<feature type="transmembrane region" description="Helical" evidence="9">
    <location>
        <begin position="231"/>
        <end position="255"/>
    </location>
</feature>
<feature type="domain" description="Sodium/calcium exchanger membrane region" evidence="10">
    <location>
        <begin position="165"/>
        <end position="308"/>
    </location>
</feature>
<dbReference type="GO" id="GO:0005262">
    <property type="term" value="F:calcium channel activity"/>
    <property type="evidence" value="ECO:0007669"/>
    <property type="project" value="TreeGrafter"/>
</dbReference>
<feature type="compositionally biased region" description="Polar residues" evidence="8">
    <location>
        <begin position="350"/>
        <end position="364"/>
    </location>
</feature>
<dbReference type="AlphaFoldDB" id="A0A2T7PC29"/>
<keyword evidence="5 9" id="KW-0812">Transmembrane</keyword>
<evidence type="ECO:0000256" key="6">
    <source>
        <dbReference type="ARBA" id="ARBA00022989"/>
    </source>
</evidence>
<dbReference type="GO" id="GO:0005886">
    <property type="term" value="C:plasma membrane"/>
    <property type="evidence" value="ECO:0007669"/>
    <property type="project" value="TreeGrafter"/>
</dbReference>
<evidence type="ECO:0000313" key="12">
    <source>
        <dbReference type="Proteomes" id="UP000245119"/>
    </source>
</evidence>
<evidence type="ECO:0000256" key="1">
    <source>
        <dbReference type="ARBA" id="ARBA00004141"/>
    </source>
</evidence>
<feature type="region of interest" description="Disordered" evidence="8">
    <location>
        <begin position="479"/>
        <end position="499"/>
    </location>
</feature>
<evidence type="ECO:0000256" key="9">
    <source>
        <dbReference type="SAM" id="Phobius"/>
    </source>
</evidence>
<keyword evidence="12" id="KW-1185">Reference proteome</keyword>
<keyword evidence="4" id="KW-0106">Calcium</keyword>
<keyword evidence="4" id="KW-0813">Transport</keyword>
<keyword evidence="3" id="KW-0050">Antiport</keyword>
<keyword evidence="6 9" id="KW-1133">Transmembrane helix</keyword>
<keyword evidence="4" id="KW-0406">Ion transport</keyword>
<evidence type="ECO:0000256" key="8">
    <source>
        <dbReference type="SAM" id="MobiDB-lite"/>
    </source>
</evidence>
<evidence type="ECO:0000256" key="2">
    <source>
        <dbReference type="ARBA" id="ARBA00005364"/>
    </source>
</evidence>
<dbReference type="Pfam" id="PF01699">
    <property type="entry name" value="Na_Ca_ex"/>
    <property type="match status" value="1"/>
</dbReference>
<dbReference type="EMBL" id="PZQS01000005">
    <property type="protein sequence ID" value="PVD30970.1"/>
    <property type="molecule type" value="Genomic_DNA"/>
</dbReference>
<comment type="similarity">
    <text evidence="2">Belongs to the Ca(2+):cation antiporter (CaCA) (TC 2.A.19) family. SLC24A subfamily.</text>
</comment>
<evidence type="ECO:0000256" key="7">
    <source>
        <dbReference type="ARBA" id="ARBA00023136"/>
    </source>
</evidence>
<name>A0A2T7PC29_POMCA</name>